<gene>
    <name evidence="2" type="ORF">KUDE01_030293</name>
</gene>
<reference evidence="2" key="1">
    <citation type="submission" date="2023-04" db="EMBL/GenBank/DDBJ databases">
        <title>Chromosome-level genome of Chaenocephalus aceratus.</title>
        <authorList>
            <person name="Park H."/>
        </authorList>
    </citation>
    <scope>NUCLEOTIDE SEQUENCE</scope>
    <source>
        <strain evidence="2">DE</strain>
        <tissue evidence="2">Muscle</tissue>
    </source>
</reference>
<evidence type="ECO:0000313" key="2">
    <source>
        <dbReference type="EMBL" id="KAK1886578.1"/>
    </source>
</evidence>
<evidence type="ECO:0000313" key="3">
    <source>
        <dbReference type="Proteomes" id="UP001228049"/>
    </source>
</evidence>
<feature type="compositionally biased region" description="Basic residues" evidence="1">
    <location>
        <begin position="96"/>
        <end position="108"/>
    </location>
</feature>
<feature type="compositionally biased region" description="Low complexity" evidence="1">
    <location>
        <begin position="10"/>
        <end position="24"/>
    </location>
</feature>
<name>A0AAD9EYU7_DISEL</name>
<keyword evidence="3" id="KW-1185">Reference proteome</keyword>
<accession>A0AAD9EYU7</accession>
<dbReference type="Proteomes" id="UP001228049">
    <property type="component" value="Unassembled WGS sequence"/>
</dbReference>
<sequence length="252" mass="29026">MIDVSRTPEFSNFRNRNSISIHISSDQDPGSMAGGRSRQRSLSCDSLEESKNYGDRKKTEDTFLRPRSRSFYDTPEPEKSDYDGARSLLHYEVSKKEKKAKTKPNKRSPTRELNGSKGNLKSVSMMTISESDKWEICSSSGMKYGQFVDWEKIDPEAAIRYQRILQSDHQQLKTMAREGFWAMPHTLRAKAYYHIIQSINSSRTVTPDREVHHELTKELFGRTENQHTSSPRLHGGGRYTQILSQQSRTELS</sequence>
<organism evidence="2 3">
    <name type="scientific">Dissostichus eleginoides</name>
    <name type="common">Patagonian toothfish</name>
    <name type="synonym">Dissostichus amissus</name>
    <dbReference type="NCBI Taxonomy" id="100907"/>
    <lineage>
        <taxon>Eukaryota</taxon>
        <taxon>Metazoa</taxon>
        <taxon>Chordata</taxon>
        <taxon>Craniata</taxon>
        <taxon>Vertebrata</taxon>
        <taxon>Euteleostomi</taxon>
        <taxon>Actinopterygii</taxon>
        <taxon>Neopterygii</taxon>
        <taxon>Teleostei</taxon>
        <taxon>Neoteleostei</taxon>
        <taxon>Acanthomorphata</taxon>
        <taxon>Eupercaria</taxon>
        <taxon>Perciformes</taxon>
        <taxon>Notothenioidei</taxon>
        <taxon>Nototheniidae</taxon>
        <taxon>Dissostichus</taxon>
    </lineage>
</organism>
<protein>
    <submittedName>
        <fullName evidence="2">TBC1 domain family member 24</fullName>
    </submittedName>
</protein>
<comment type="caution">
    <text evidence="2">The sequence shown here is derived from an EMBL/GenBank/DDBJ whole genome shotgun (WGS) entry which is preliminary data.</text>
</comment>
<feature type="region of interest" description="Disordered" evidence="1">
    <location>
        <begin position="1"/>
        <end position="118"/>
    </location>
</feature>
<evidence type="ECO:0000256" key="1">
    <source>
        <dbReference type="SAM" id="MobiDB-lite"/>
    </source>
</evidence>
<feature type="compositionally biased region" description="Basic and acidic residues" evidence="1">
    <location>
        <begin position="48"/>
        <end position="64"/>
    </location>
</feature>
<feature type="region of interest" description="Disordered" evidence="1">
    <location>
        <begin position="220"/>
        <end position="252"/>
    </location>
</feature>
<feature type="compositionally biased region" description="Polar residues" evidence="1">
    <location>
        <begin position="241"/>
        <end position="252"/>
    </location>
</feature>
<dbReference type="EMBL" id="JASDAP010000020">
    <property type="protein sequence ID" value="KAK1886578.1"/>
    <property type="molecule type" value="Genomic_DNA"/>
</dbReference>
<proteinExistence type="predicted"/>
<dbReference type="AlphaFoldDB" id="A0AAD9EYU7"/>